<sequence length="58" mass="6485">MLVINKHRGRIINPCDSLKGHLWRGISETTYQCARCGECANHEDFAVEGESGGDHEKD</sequence>
<evidence type="ECO:0000313" key="2">
    <source>
        <dbReference type="Proteomes" id="UP001061889"/>
    </source>
</evidence>
<organism evidence="1 2">
    <name type="scientific">Bacteriophage Phi NF-1</name>
    <dbReference type="NCBI Taxonomy" id="2900273"/>
    <lineage>
        <taxon>Viruses</taxon>
        <taxon>Duplodnaviria</taxon>
        <taxon>Heunggongvirae</taxon>
        <taxon>Uroviricota</taxon>
        <taxon>Caudoviricetes</taxon>
        <taxon>Autographivirales</taxon>
        <taxon>Autoscriptoviridae</taxon>
        <taxon>Catalonvirus</taxon>
        <taxon>Catalonvirus NF1</taxon>
    </lineage>
</organism>
<reference evidence="1" key="1">
    <citation type="submission" date="2021-11" db="EMBL/GenBank/DDBJ databases">
        <title>Phage-based biocontrol of nitrification in agricultural soil.</title>
        <authorList>
            <person name="Muniesa M."/>
            <person name="Quiros P."/>
            <person name="Salaet I."/>
        </authorList>
    </citation>
    <scope>NUCLEOTIDE SEQUENCE</scope>
</reference>
<evidence type="ECO:0000313" key="1">
    <source>
        <dbReference type="EMBL" id="UMO77804.1"/>
    </source>
</evidence>
<dbReference type="EMBL" id="OL634959">
    <property type="protein sequence ID" value="UMO77804.1"/>
    <property type="molecule type" value="Genomic_DNA"/>
</dbReference>
<dbReference type="Proteomes" id="UP001061889">
    <property type="component" value="Segment"/>
</dbReference>
<protein>
    <submittedName>
        <fullName evidence="1">Uncharacterized protein</fullName>
    </submittedName>
</protein>
<name>A0A976QVK1_9CAUD</name>
<accession>A0A976QVK1</accession>
<keyword evidence="2" id="KW-1185">Reference proteome</keyword>
<proteinExistence type="predicted"/>